<dbReference type="InterPro" id="IPR036648">
    <property type="entry name" value="CN_Hdrase_a/SCN_Hdrase_g_sf"/>
</dbReference>
<dbReference type="InterPro" id="IPR022513">
    <property type="entry name" value="TOMM_pelo"/>
</dbReference>
<dbReference type="Gene3D" id="3.90.330.10">
    <property type="entry name" value="Nitrile hydratase alpha /Thiocyanate hydrolase gamma"/>
    <property type="match status" value="1"/>
</dbReference>
<reference evidence="1 2" key="1">
    <citation type="submission" date="2020-08" db="EMBL/GenBank/DDBJ databases">
        <title>Functional genomics of gut bacteria from endangered species of beetles.</title>
        <authorList>
            <person name="Carlos-Shanley C."/>
        </authorList>
    </citation>
    <scope>NUCLEOTIDE SEQUENCE [LARGE SCALE GENOMIC DNA]</scope>
    <source>
        <strain evidence="1 2">S00151</strain>
    </source>
</reference>
<evidence type="ECO:0000313" key="1">
    <source>
        <dbReference type="EMBL" id="MBB4807379.1"/>
    </source>
</evidence>
<dbReference type="RefSeq" id="WP_184190236.1">
    <property type="nucleotide sequence ID" value="NZ_JACHLE010000003.1"/>
</dbReference>
<dbReference type="NCBIfam" id="TIGR03793">
    <property type="entry name" value="leader_NHLP"/>
    <property type="match status" value="1"/>
</dbReference>
<protein>
    <submittedName>
        <fullName evidence="1">ABC-type bacteriocin/lantibiotic exporter with double-glycine peptidase domain</fullName>
    </submittedName>
</protein>
<proteinExistence type="predicted"/>
<keyword evidence="2" id="KW-1185">Reference proteome</keyword>
<dbReference type="GO" id="GO:0046914">
    <property type="term" value="F:transition metal ion binding"/>
    <property type="evidence" value="ECO:0007669"/>
    <property type="project" value="InterPro"/>
</dbReference>
<dbReference type="AlphaFoldDB" id="A0A840KD10"/>
<accession>A0A840KD10</accession>
<evidence type="ECO:0000313" key="2">
    <source>
        <dbReference type="Proteomes" id="UP000592180"/>
    </source>
</evidence>
<dbReference type="GO" id="GO:0003824">
    <property type="term" value="F:catalytic activity"/>
    <property type="evidence" value="ECO:0007669"/>
    <property type="project" value="InterPro"/>
</dbReference>
<comment type="caution">
    <text evidence="1">The sequence shown here is derived from an EMBL/GenBank/DDBJ whole genome shotgun (WGS) entry which is preliminary data.</text>
</comment>
<dbReference type="SUPFAM" id="SSF56209">
    <property type="entry name" value="Nitrile hydratase alpha chain"/>
    <property type="match status" value="1"/>
</dbReference>
<gene>
    <name evidence="1" type="ORF">HNP38_002683</name>
</gene>
<dbReference type="Proteomes" id="UP000592180">
    <property type="component" value="Unassembled WGS sequence"/>
</dbReference>
<dbReference type="EMBL" id="JACHLE010000003">
    <property type="protein sequence ID" value="MBB4807379.1"/>
    <property type="molecule type" value="Genomic_DNA"/>
</dbReference>
<sequence length="109" mass="12531">MEQKKQEIIQQVISKAWEDMNFRKELVVDPVTAIEKLTGVKVVLPEGKELIIVDQTDKSKVYVNIPAEPEMENMELSEEQLEMIAGGAQPVWRDLVDGMFPDLRDYIKI</sequence>
<organism evidence="1 2">
    <name type="scientific">Chryseobacterium defluvii</name>
    <dbReference type="NCBI Taxonomy" id="160396"/>
    <lineage>
        <taxon>Bacteria</taxon>
        <taxon>Pseudomonadati</taxon>
        <taxon>Bacteroidota</taxon>
        <taxon>Flavobacteriia</taxon>
        <taxon>Flavobacteriales</taxon>
        <taxon>Weeksellaceae</taxon>
        <taxon>Chryseobacterium group</taxon>
        <taxon>Chryseobacterium</taxon>
    </lineage>
</organism>
<name>A0A840KD10_9FLAO</name>